<gene>
    <name evidence="2" type="ORF">GCM10010191_58940</name>
</gene>
<comment type="similarity">
    <text evidence="1">Belongs to the short-chain dehydrogenases/reductases (SDR) family.</text>
</comment>
<reference evidence="3" key="1">
    <citation type="journal article" date="2019" name="Int. J. Syst. Evol. Microbiol.">
        <title>The Global Catalogue of Microorganisms (GCM) 10K type strain sequencing project: providing services to taxonomists for standard genome sequencing and annotation.</title>
        <authorList>
            <consortium name="The Broad Institute Genomics Platform"/>
            <consortium name="The Broad Institute Genome Sequencing Center for Infectious Disease"/>
            <person name="Wu L."/>
            <person name="Ma J."/>
        </authorList>
    </citation>
    <scope>NUCLEOTIDE SEQUENCE [LARGE SCALE GENOMIC DNA]</scope>
    <source>
        <strain evidence="3">JCM 3325</strain>
    </source>
</reference>
<comment type="caution">
    <text evidence="2">The sequence shown here is derived from an EMBL/GenBank/DDBJ whole genome shotgun (WGS) entry which is preliminary data.</text>
</comment>
<dbReference type="Pfam" id="PF00106">
    <property type="entry name" value="adh_short"/>
    <property type="match status" value="1"/>
</dbReference>
<dbReference type="InterPro" id="IPR050259">
    <property type="entry name" value="SDR"/>
</dbReference>
<organism evidence="2 3">
    <name type="scientific">Actinomadura vinacea</name>
    <dbReference type="NCBI Taxonomy" id="115336"/>
    <lineage>
        <taxon>Bacteria</taxon>
        <taxon>Bacillati</taxon>
        <taxon>Actinomycetota</taxon>
        <taxon>Actinomycetes</taxon>
        <taxon>Streptosporangiales</taxon>
        <taxon>Thermomonosporaceae</taxon>
        <taxon>Actinomadura</taxon>
    </lineage>
</organism>
<dbReference type="Gene3D" id="3.40.50.720">
    <property type="entry name" value="NAD(P)-binding Rossmann-like Domain"/>
    <property type="match status" value="1"/>
</dbReference>
<proteinExistence type="inferred from homology"/>
<sequence>MRQIAPLLELSPSEWRKSLDVDLAAPFALARAAIPGMLQQGRGKIINIASMAGHLAFQNRAAYCATKAGLITLTKTITLEYGAPGIWCNAVAPGVVETR</sequence>
<dbReference type="InterPro" id="IPR036291">
    <property type="entry name" value="NAD(P)-bd_dom_sf"/>
</dbReference>
<dbReference type="EMBL" id="BAAARW010000021">
    <property type="protein sequence ID" value="GAA2436386.1"/>
    <property type="molecule type" value="Genomic_DNA"/>
</dbReference>
<dbReference type="PANTHER" id="PTHR42879:SF2">
    <property type="entry name" value="3-OXOACYL-[ACYL-CARRIER-PROTEIN] REDUCTASE FABG"/>
    <property type="match status" value="1"/>
</dbReference>
<evidence type="ECO:0000313" key="2">
    <source>
        <dbReference type="EMBL" id="GAA2436386.1"/>
    </source>
</evidence>
<dbReference type="PANTHER" id="PTHR42879">
    <property type="entry name" value="3-OXOACYL-(ACYL-CARRIER-PROTEIN) REDUCTASE"/>
    <property type="match status" value="1"/>
</dbReference>
<dbReference type="CDD" id="cd05233">
    <property type="entry name" value="SDR_c"/>
    <property type="match status" value="1"/>
</dbReference>
<evidence type="ECO:0000313" key="3">
    <source>
        <dbReference type="Proteomes" id="UP001501231"/>
    </source>
</evidence>
<keyword evidence="3" id="KW-1185">Reference proteome</keyword>
<accession>A0ABP5WY40</accession>
<dbReference type="PRINTS" id="PR00081">
    <property type="entry name" value="GDHRDH"/>
</dbReference>
<dbReference type="InterPro" id="IPR002347">
    <property type="entry name" value="SDR_fam"/>
</dbReference>
<protein>
    <recommendedName>
        <fullName evidence="4">SDR family oxidoreductase</fullName>
    </recommendedName>
</protein>
<evidence type="ECO:0000256" key="1">
    <source>
        <dbReference type="ARBA" id="ARBA00006484"/>
    </source>
</evidence>
<dbReference type="PRINTS" id="PR00080">
    <property type="entry name" value="SDRFAMILY"/>
</dbReference>
<evidence type="ECO:0008006" key="4">
    <source>
        <dbReference type="Google" id="ProtNLM"/>
    </source>
</evidence>
<dbReference type="SUPFAM" id="SSF51735">
    <property type="entry name" value="NAD(P)-binding Rossmann-fold domains"/>
    <property type="match status" value="1"/>
</dbReference>
<dbReference type="Proteomes" id="UP001501231">
    <property type="component" value="Unassembled WGS sequence"/>
</dbReference>
<name>A0ABP5WY40_9ACTN</name>